<protein>
    <recommendedName>
        <fullName evidence="7">Small ribosomal subunit protein eS21</fullName>
    </recommendedName>
    <alternativeName>
        <fullName evidence="8">40S ribosomal protein S21</fullName>
    </alternativeName>
</protein>
<proteinExistence type="inferred from homology"/>
<dbReference type="GO" id="GO:0005791">
    <property type="term" value="C:rough endoplasmic reticulum"/>
    <property type="evidence" value="ECO:0007669"/>
    <property type="project" value="UniProtKB-SubCell"/>
</dbReference>
<reference evidence="10" key="1">
    <citation type="submission" date="2025-08" db="UniProtKB">
        <authorList>
            <consortium name="Ensembl"/>
        </authorList>
    </citation>
    <scope>IDENTIFICATION</scope>
</reference>
<name>A0A8C7AYY4_NEOVI</name>
<organism evidence="10 11">
    <name type="scientific">Neovison vison</name>
    <name type="common">American mink</name>
    <name type="synonym">Mustela vison</name>
    <dbReference type="NCBI Taxonomy" id="452646"/>
    <lineage>
        <taxon>Eukaryota</taxon>
        <taxon>Metazoa</taxon>
        <taxon>Chordata</taxon>
        <taxon>Craniata</taxon>
        <taxon>Vertebrata</taxon>
        <taxon>Euteleostomi</taxon>
        <taxon>Mammalia</taxon>
        <taxon>Eutheria</taxon>
        <taxon>Laurasiatheria</taxon>
        <taxon>Carnivora</taxon>
        <taxon>Caniformia</taxon>
        <taxon>Musteloidea</taxon>
        <taxon>Mustelidae</taxon>
        <taxon>Mustelinae</taxon>
        <taxon>Neogale</taxon>
    </lineage>
</organism>
<dbReference type="FunFam" id="3.30.1230.20:FF:000001">
    <property type="entry name" value="40S ribosomal protein S21"/>
    <property type="match status" value="1"/>
</dbReference>
<dbReference type="GO" id="GO:0003735">
    <property type="term" value="F:structural constituent of ribosome"/>
    <property type="evidence" value="ECO:0007669"/>
    <property type="project" value="InterPro"/>
</dbReference>
<accession>A0A8C7AYY4</accession>
<dbReference type="Proteomes" id="UP000694425">
    <property type="component" value="Unplaced"/>
</dbReference>
<sequence>MQKNAGKFMDLHIPQKYSASNHIIIAKDHVSIQMNMDEADKGTGRFNSQFKTCICGAISRMGESEDSILQLAKADGMVSKNF</sequence>
<dbReference type="GeneID" id="122904986"/>
<dbReference type="InterPro" id="IPR001931">
    <property type="entry name" value="Ribosomal_eS21"/>
</dbReference>
<evidence type="ECO:0000313" key="10">
    <source>
        <dbReference type="Ensembl" id="ENSNVIP00000011423.1"/>
    </source>
</evidence>
<evidence type="ECO:0000256" key="9">
    <source>
        <dbReference type="ARBA" id="ARBA00045746"/>
    </source>
</evidence>
<comment type="subcellular location">
    <subcellularLocation>
        <location evidence="2">Cytoplasm</location>
        <location evidence="2">Cytosol</location>
    </subcellularLocation>
    <subcellularLocation>
        <location evidence="1">Rough endoplasmic reticulum</location>
    </subcellularLocation>
</comment>
<gene>
    <name evidence="10" type="primary">LOC122904986</name>
</gene>
<keyword evidence="5" id="KW-0689">Ribosomal protein</keyword>
<dbReference type="GO" id="GO:0022626">
    <property type="term" value="C:cytosolic ribosome"/>
    <property type="evidence" value="ECO:0007669"/>
    <property type="project" value="UniProtKB-ARBA"/>
</dbReference>
<dbReference type="RefSeq" id="XP_044102320.1">
    <property type="nucleotide sequence ID" value="XM_044246385.1"/>
</dbReference>
<evidence type="ECO:0000256" key="2">
    <source>
        <dbReference type="ARBA" id="ARBA00004514"/>
    </source>
</evidence>
<evidence type="ECO:0000256" key="3">
    <source>
        <dbReference type="ARBA" id="ARBA00010228"/>
    </source>
</evidence>
<comment type="subunit">
    <text evidence="4">Component of the 40S small ribosomal subunit.</text>
</comment>
<evidence type="ECO:0000256" key="1">
    <source>
        <dbReference type="ARBA" id="ARBA00004427"/>
    </source>
</evidence>
<dbReference type="GeneTree" id="ENSGT00390000017515"/>
<evidence type="ECO:0000256" key="4">
    <source>
        <dbReference type="ARBA" id="ARBA00011542"/>
    </source>
</evidence>
<evidence type="ECO:0000256" key="6">
    <source>
        <dbReference type="ARBA" id="ARBA00023274"/>
    </source>
</evidence>
<dbReference type="Pfam" id="PF01249">
    <property type="entry name" value="Ribosomal_S21e"/>
    <property type="match status" value="1"/>
</dbReference>
<dbReference type="AlphaFoldDB" id="A0A8C7AYY4"/>
<dbReference type="Ensembl" id="ENSNVIT00000013390.1">
    <property type="protein sequence ID" value="ENSNVIP00000011423.1"/>
    <property type="gene ID" value="ENSNVIG00000009055.1"/>
</dbReference>
<keyword evidence="6" id="KW-0687">Ribonucleoprotein</keyword>
<dbReference type="GO" id="GO:1990904">
    <property type="term" value="C:ribonucleoprotein complex"/>
    <property type="evidence" value="ECO:0007669"/>
    <property type="project" value="UniProtKB-KW"/>
</dbReference>
<keyword evidence="11" id="KW-1185">Reference proteome</keyword>
<dbReference type="InterPro" id="IPR038579">
    <property type="entry name" value="Ribosomal_eS21_sf"/>
</dbReference>
<dbReference type="PANTHER" id="PTHR10442">
    <property type="entry name" value="40S RIBOSOMAL PROTEIN S21"/>
    <property type="match status" value="1"/>
</dbReference>
<evidence type="ECO:0000256" key="7">
    <source>
        <dbReference type="ARBA" id="ARBA00035150"/>
    </source>
</evidence>
<dbReference type="Gene3D" id="3.30.1230.20">
    <property type="match status" value="1"/>
</dbReference>
<evidence type="ECO:0000313" key="11">
    <source>
        <dbReference type="Proteomes" id="UP000694425"/>
    </source>
</evidence>
<comment type="similarity">
    <text evidence="3">Belongs to the eukaryotic ribosomal protein eS21 family.</text>
</comment>
<dbReference type="GO" id="GO:0006412">
    <property type="term" value="P:translation"/>
    <property type="evidence" value="ECO:0007669"/>
    <property type="project" value="InterPro"/>
</dbReference>
<dbReference type="KEGG" id="nvs:122904986"/>
<reference evidence="10" key="2">
    <citation type="submission" date="2025-09" db="UniProtKB">
        <authorList>
            <consortium name="Ensembl"/>
        </authorList>
    </citation>
    <scope>IDENTIFICATION</scope>
</reference>
<evidence type="ECO:0000256" key="8">
    <source>
        <dbReference type="ARBA" id="ARBA00035451"/>
    </source>
</evidence>
<evidence type="ECO:0000256" key="5">
    <source>
        <dbReference type="ARBA" id="ARBA00022980"/>
    </source>
</evidence>
<comment type="function">
    <text evidence="9">Component of the small ribosomal subunit. The ribosome is a large ribonucleoprotein complex responsible for the synthesis of proteins in the cell.</text>
</comment>